<evidence type="ECO:0000256" key="2">
    <source>
        <dbReference type="RuleBase" id="RU000363"/>
    </source>
</evidence>
<dbReference type="InterPro" id="IPR057326">
    <property type="entry name" value="KR_dom"/>
</dbReference>
<dbReference type="InterPro" id="IPR036291">
    <property type="entry name" value="NAD(P)-bd_dom_sf"/>
</dbReference>
<protein>
    <submittedName>
        <fullName evidence="4">SDR family oxidoreductase</fullName>
    </submittedName>
</protein>
<dbReference type="PRINTS" id="PR00080">
    <property type="entry name" value="SDRFAMILY"/>
</dbReference>
<dbReference type="PANTHER" id="PTHR42879:SF2">
    <property type="entry name" value="3-OXOACYL-[ACYL-CARRIER-PROTEIN] REDUCTASE FABG"/>
    <property type="match status" value="1"/>
</dbReference>
<proteinExistence type="inferred from homology"/>
<dbReference type="EMBL" id="SHNN01000003">
    <property type="protein sequence ID" value="MCX2982566.1"/>
    <property type="molecule type" value="Genomic_DNA"/>
</dbReference>
<evidence type="ECO:0000313" key="5">
    <source>
        <dbReference type="Proteomes" id="UP001143362"/>
    </source>
</evidence>
<dbReference type="PANTHER" id="PTHR42879">
    <property type="entry name" value="3-OXOACYL-(ACYL-CARRIER-PROTEIN) REDUCTASE"/>
    <property type="match status" value="1"/>
</dbReference>
<dbReference type="PRINTS" id="PR00081">
    <property type="entry name" value="GDHRDH"/>
</dbReference>
<evidence type="ECO:0000313" key="4">
    <source>
        <dbReference type="EMBL" id="MCX2982566.1"/>
    </source>
</evidence>
<dbReference type="SMART" id="SM00822">
    <property type="entry name" value="PKS_KR"/>
    <property type="match status" value="1"/>
</dbReference>
<evidence type="ECO:0000259" key="3">
    <source>
        <dbReference type="SMART" id="SM00822"/>
    </source>
</evidence>
<dbReference type="InterPro" id="IPR050259">
    <property type="entry name" value="SDR"/>
</dbReference>
<comment type="caution">
    <text evidence="4">The sequence shown here is derived from an EMBL/GenBank/DDBJ whole genome shotgun (WGS) entry which is preliminary data.</text>
</comment>
<dbReference type="RefSeq" id="WP_279246577.1">
    <property type="nucleotide sequence ID" value="NZ_SHNN01000003.1"/>
</dbReference>
<dbReference type="InterPro" id="IPR020904">
    <property type="entry name" value="Sc_DH/Rdtase_CS"/>
</dbReference>
<feature type="domain" description="Ketoreductase" evidence="3">
    <location>
        <begin position="7"/>
        <end position="190"/>
    </location>
</feature>
<dbReference type="Proteomes" id="UP001143362">
    <property type="component" value="Unassembled WGS sequence"/>
</dbReference>
<comment type="similarity">
    <text evidence="1 2">Belongs to the short-chain dehydrogenases/reductases (SDR) family.</text>
</comment>
<dbReference type="PROSITE" id="PS00061">
    <property type="entry name" value="ADH_SHORT"/>
    <property type="match status" value="1"/>
</dbReference>
<keyword evidence="5" id="KW-1185">Reference proteome</keyword>
<gene>
    <name evidence="4" type="ORF">EYC98_17015</name>
</gene>
<reference evidence="4" key="1">
    <citation type="submission" date="2019-02" db="EMBL/GenBank/DDBJ databases">
        <authorList>
            <person name="Li S.-H."/>
        </authorList>
    </citation>
    <scope>NUCLEOTIDE SEQUENCE</scope>
    <source>
        <strain evidence="4">IMCC14734</strain>
    </source>
</reference>
<organism evidence="4 5">
    <name type="scientific">Candidatus Litorirhabdus singularis</name>
    <dbReference type="NCBI Taxonomy" id="2518993"/>
    <lineage>
        <taxon>Bacteria</taxon>
        <taxon>Pseudomonadati</taxon>
        <taxon>Pseudomonadota</taxon>
        <taxon>Gammaproteobacteria</taxon>
        <taxon>Cellvibrionales</taxon>
        <taxon>Halieaceae</taxon>
        <taxon>Candidatus Litorirhabdus</taxon>
    </lineage>
</organism>
<name>A0ABT3TJV8_9GAMM</name>
<sequence length="247" mass="25515">MFELNGKVALVTGAGRGIGAGIARSLAAQGATVIVNDYFTERAESMAAELVAAGHTAVAAGFDVTDRDAVANALAVAEQGVGPVDILVANVGTLPHGQTVTPFLKMPEAEWQQHIDNNLYGLLNCVRLVADSMVERGWGRLIAITSDAGRIGHYGSSIYGAAKAAMDGFMRSLALEVGKKGVTANSIALGLINTVPPEFSVGAEKFYATRRIGTPEDVAAGVVYLASEEASWVTGHTLVINGGFVGG</sequence>
<dbReference type="SUPFAM" id="SSF51735">
    <property type="entry name" value="NAD(P)-binding Rossmann-fold domains"/>
    <property type="match status" value="1"/>
</dbReference>
<dbReference type="InterPro" id="IPR002347">
    <property type="entry name" value="SDR_fam"/>
</dbReference>
<dbReference type="Pfam" id="PF00106">
    <property type="entry name" value="adh_short"/>
    <property type="match status" value="1"/>
</dbReference>
<dbReference type="Gene3D" id="3.40.50.720">
    <property type="entry name" value="NAD(P)-binding Rossmann-like Domain"/>
    <property type="match status" value="1"/>
</dbReference>
<evidence type="ECO:0000256" key="1">
    <source>
        <dbReference type="ARBA" id="ARBA00006484"/>
    </source>
</evidence>
<accession>A0ABT3TJV8</accession>